<feature type="coiled-coil region" evidence="1">
    <location>
        <begin position="24"/>
        <end position="51"/>
    </location>
</feature>
<reference evidence="5" key="1">
    <citation type="submission" date="2016-05" db="EMBL/GenBank/DDBJ databases">
        <authorList>
            <person name="Baek K."/>
            <person name="Yang S.-J."/>
        </authorList>
    </citation>
    <scope>NUCLEOTIDE SEQUENCE [LARGE SCALE GENOMIC DNA]</scope>
    <source>
        <strain evidence="5">ST58-10</strain>
    </source>
</reference>
<dbReference type="STRING" id="1821621.A8C75_19725"/>
<keyword evidence="2" id="KW-1133">Transmembrane helix</keyword>
<dbReference type="InterPro" id="IPR019617">
    <property type="entry name" value="DUF2489"/>
</dbReference>
<gene>
    <name evidence="4" type="ORF">A8C75_19725</name>
</gene>
<evidence type="ECO:0000256" key="1">
    <source>
        <dbReference type="SAM" id="Coils"/>
    </source>
</evidence>
<feature type="transmembrane region" description="Helical" evidence="2">
    <location>
        <begin position="6"/>
        <end position="28"/>
    </location>
</feature>
<proteinExistence type="predicted"/>
<name>A0A1A9F3Z3_9GAMM</name>
<keyword evidence="2" id="KW-0472">Membrane</keyword>
<keyword evidence="5" id="KW-1185">Reference proteome</keyword>
<evidence type="ECO:0000259" key="3">
    <source>
        <dbReference type="Pfam" id="PF10675"/>
    </source>
</evidence>
<dbReference type="KEGG" id="mars:A8C75_19725"/>
<accession>A0A1A9F3Z3</accession>
<reference evidence="4 5" key="2">
    <citation type="journal article" date="2018" name="Int. J. Syst. Evol. Microbiol.">
        <title>Marinobacterium aestuarii sp. nov., a benzene-degrading marine bacterium isolated from estuary sediment.</title>
        <authorList>
            <person name="Bae S.S."/>
            <person name="Jung J."/>
            <person name="Chung D."/>
            <person name="Baek K."/>
        </authorList>
    </citation>
    <scope>NUCLEOTIDE SEQUENCE [LARGE SCALE GENOMIC DNA]</scope>
    <source>
        <strain evidence="4 5">ST58-10</strain>
    </source>
</reference>
<organism evidence="4 5">
    <name type="scientific">Marinobacterium aestuarii</name>
    <dbReference type="NCBI Taxonomy" id="1821621"/>
    <lineage>
        <taxon>Bacteria</taxon>
        <taxon>Pseudomonadati</taxon>
        <taxon>Pseudomonadota</taxon>
        <taxon>Gammaproteobacteria</taxon>
        <taxon>Oceanospirillales</taxon>
        <taxon>Oceanospirillaceae</taxon>
        <taxon>Marinobacterium</taxon>
    </lineage>
</organism>
<dbReference type="RefSeq" id="WP_067386081.1">
    <property type="nucleotide sequence ID" value="NZ_CP015839.1"/>
</dbReference>
<dbReference type="AlphaFoldDB" id="A0A1A9F3Z3"/>
<dbReference type="OrthoDB" id="5740155at2"/>
<sequence length="160" mass="18932">MSDSLMFWATALGLVIIVASSWYIVVHLRALRQQRQQREALQREAESKAREQRQYLIDSIRVIARAMSEDEKMTLTEGSIRLKVLLDNLMPELHQNPDFEIISAHYEATRHIPYLKGWKSLERAQQRRFRQEMDVLEQQHREALLQAAAKLHVYPLDRMH</sequence>
<keyword evidence="1" id="KW-0175">Coiled coil</keyword>
<dbReference type="Pfam" id="PF10675">
    <property type="entry name" value="DUF2489"/>
    <property type="match status" value="1"/>
</dbReference>
<feature type="domain" description="DUF2489" evidence="3">
    <location>
        <begin position="17"/>
        <end position="151"/>
    </location>
</feature>
<evidence type="ECO:0000313" key="5">
    <source>
        <dbReference type="Proteomes" id="UP000078070"/>
    </source>
</evidence>
<protein>
    <recommendedName>
        <fullName evidence="3">DUF2489 domain-containing protein</fullName>
    </recommendedName>
</protein>
<evidence type="ECO:0000256" key="2">
    <source>
        <dbReference type="SAM" id="Phobius"/>
    </source>
</evidence>
<dbReference type="EMBL" id="CP015839">
    <property type="protein sequence ID" value="ANG64479.1"/>
    <property type="molecule type" value="Genomic_DNA"/>
</dbReference>
<dbReference type="Proteomes" id="UP000078070">
    <property type="component" value="Chromosome"/>
</dbReference>
<keyword evidence="2" id="KW-0812">Transmembrane</keyword>
<evidence type="ECO:0000313" key="4">
    <source>
        <dbReference type="EMBL" id="ANG64479.1"/>
    </source>
</evidence>